<feature type="non-terminal residue" evidence="8">
    <location>
        <position position="1"/>
    </location>
</feature>
<evidence type="ECO:0000256" key="4">
    <source>
        <dbReference type="ARBA" id="ARBA00023157"/>
    </source>
</evidence>
<dbReference type="InterPro" id="IPR001254">
    <property type="entry name" value="Trypsin_dom"/>
</dbReference>
<dbReference type="Proteomes" id="UP000663879">
    <property type="component" value="Unassembled WGS sequence"/>
</dbReference>
<evidence type="ECO:0000256" key="2">
    <source>
        <dbReference type="ARBA" id="ARBA00022801"/>
    </source>
</evidence>
<evidence type="ECO:0000256" key="3">
    <source>
        <dbReference type="ARBA" id="ARBA00022825"/>
    </source>
</evidence>
<keyword evidence="6" id="KW-0732">Signal</keyword>
<dbReference type="GO" id="GO:0004252">
    <property type="term" value="F:serine-type endopeptidase activity"/>
    <property type="evidence" value="ECO:0007669"/>
    <property type="project" value="InterPro"/>
</dbReference>
<feature type="chain" id="PRO_5032518753" description="Peptidase S1 domain-containing protein" evidence="6">
    <location>
        <begin position="24"/>
        <end position="775"/>
    </location>
</feature>
<dbReference type="PROSITE" id="PS00134">
    <property type="entry name" value="TRYPSIN_HIS"/>
    <property type="match status" value="2"/>
</dbReference>
<comment type="caution">
    <text evidence="8">The sequence shown here is derived from an EMBL/GenBank/DDBJ whole genome shotgun (WGS) entry which is preliminary data.</text>
</comment>
<dbReference type="PROSITE" id="PS50240">
    <property type="entry name" value="TRYPSIN_DOM"/>
    <property type="match status" value="2"/>
</dbReference>
<feature type="signal peptide" evidence="6">
    <location>
        <begin position="1"/>
        <end position="23"/>
    </location>
</feature>
<organism evidence="8 9">
    <name type="scientific">Brachionus calyciflorus</name>
    <dbReference type="NCBI Taxonomy" id="104777"/>
    <lineage>
        <taxon>Eukaryota</taxon>
        <taxon>Metazoa</taxon>
        <taxon>Spiralia</taxon>
        <taxon>Gnathifera</taxon>
        <taxon>Rotifera</taxon>
        <taxon>Eurotatoria</taxon>
        <taxon>Monogononta</taxon>
        <taxon>Pseudotrocha</taxon>
        <taxon>Ploima</taxon>
        <taxon>Brachionidae</taxon>
        <taxon>Brachionus</taxon>
    </lineage>
</organism>
<evidence type="ECO:0000256" key="6">
    <source>
        <dbReference type="SAM" id="SignalP"/>
    </source>
</evidence>
<accession>A0A813XAU0</accession>
<dbReference type="InterPro" id="IPR043504">
    <property type="entry name" value="Peptidase_S1_PA_chymotrypsin"/>
</dbReference>
<dbReference type="AlphaFoldDB" id="A0A813XAU0"/>
<keyword evidence="2 5" id="KW-0378">Hydrolase</keyword>
<protein>
    <recommendedName>
        <fullName evidence="7">Peptidase S1 domain-containing protein</fullName>
    </recommendedName>
</protein>
<dbReference type="PRINTS" id="PR00722">
    <property type="entry name" value="CHYMOTRYPSIN"/>
</dbReference>
<dbReference type="InterPro" id="IPR018114">
    <property type="entry name" value="TRYPSIN_HIS"/>
</dbReference>
<feature type="domain" description="Peptidase S1" evidence="7">
    <location>
        <begin position="36"/>
        <end position="280"/>
    </location>
</feature>
<dbReference type="InterPro" id="IPR001314">
    <property type="entry name" value="Peptidase_S1A"/>
</dbReference>
<dbReference type="InterPro" id="IPR009003">
    <property type="entry name" value="Peptidase_S1_PA"/>
</dbReference>
<keyword evidence="4" id="KW-1015">Disulfide bond</keyword>
<sequence length="775" mass="87234">MNIHNLILTFFMAVSVLLKECLSCGISSISNSNGRIMNGENAIPNSWPWMASIRHIIISSGKKNHYHICGGSLISRNFVLTAAHCVDGYSIEVLSVSIGSNYLDEINQTYYSISEIFVHPEYVIFPKKNDIALVKLSKSLTLKENISPICLPTSLDVSIIFNQNVVVLGWGSTNGENSRSQISNTLLQATLKIQNEATPSICKGHESYVYCALDPTKKKSNICFGDSGGPLMFFKDEKWYLYGASSFVFIYPDNFTCMNTEASFFAMIPNFLNWITNITKSSESSSTTTKAVTPSIHLSGRKCGYLPSKKKLKKANRIIFGNPTAKNSWPWMVSIRQNGRDHICGGTLISSNHIITAAHCVYDSKPENLLIVAGVKKLNAVLKKENKFKVADIYIHPNFNSIYLNDDIAMLKLDRTIEPNQKIDFICLPPNRTTNIIHDKNVIIVGWGNSNGSFKASFSNNLLQATMRVLNFQKDNNCKNYDSLYYCALGSGRKPANICFGDAGGPLMFQLDDNNWYLYGTASFVSVHEIFNIHSNQFGYRKNSSCKQAHFLVNETINYYRQGESKVHLVKINRQTIDNVFISEGVKQGVILSLYLFNSFINDLIKNCTEKNIGAKINNIQIPIIAYCDDIILIAPSFSHCRILISECEDFANNWKLEFNASKSVAVTFFKSKVNFDSKFILNGKIVPNVSGFIYLGLPIGNQSYINEFLENKWKSVEKALYSLYGLGCKSKMLNPFLVSFLFKTYSQSIFRYVLDNFLITESKLKELDKTYLLN</sequence>
<evidence type="ECO:0000256" key="5">
    <source>
        <dbReference type="RuleBase" id="RU363034"/>
    </source>
</evidence>
<name>A0A813XAU0_9BILA</name>
<proteinExistence type="predicted"/>
<evidence type="ECO:0000256" key="1">
    <source>
        <dbReference type="ARBA" id="ARBA00022670"/>
    </source>
</evidence>
<dbReference type="InterPro" id="IPR033116">
    <property type="entry name" value="TRYPSIN_SER"/>
</dbReference>
<dbReference type="FunFam" id="2.40.10.10:FF:000068">
    <property type="entry name" value="transmembrane protease serine 2"/>
    <property type="match status" value="1"/>
</dbReference>
<dbReference type="EMBL" id="CAJNOC010001407">
    <property type="protein sequence ID" value="CAF0862194.1"/>
    <property type="molecule type" value="Genomic_DNA"/>
</dbReference>
<dbReference type="SMART" id="SM00020">
    <property type="entry name" value="Tryp_SPc"/>
    <property type="match status" value="2"/>
</dbReference>
<dbReference type="OrthoDB" id="10061449at2759"/>
<keyword evidence="9" id="KW-1185">Reference proteome</keyword>
<dbReference type="PROSITE" id="PS00135">
    <property type="entry name" value="TRYPSIN_SER"/>
    <property type="match status" value="1"/>
</dbReference>
<dbReference type="InterPro" id="IPR043502">
    <property type="entry name" value="DNA/RNA_pol_sf"/>
</dbReference>
<dbReference type="SUPFAM" id="SSF50494">
    <property type="entry name" value="Trypsin-like serine proteases"/>
    <property type="match status" value="2"/>
</dbReference>
<dbReference type="SUPFAM" id="SSF56672">
    <property type="entry name" value="DNA/RNA polymerases"/>
    <property type="match status" value="1"/>
</dbReference>
<dbReference type="GO" id="GO:0006508">
    <property type="term" value="P:proteolysis"/>
    <property type="evidence" value="ECO:0007669"/>
    <property type="project" value="UniProtKB-KW"/>
</dbReference>
<evidence type="ECO:0000313" key="9">
    <source>
        <dbReference type="Proteomes" id="UP000663879"/>
    </source>
</evidence>
<dbReference type="PANTHER" id="PTHR24252:SF7">
    <property type="entry name" value="HYALIN"/>
    <property type="match status" value="1"/>
</dbReference>
<dbReference type="CDD" id="cd00190">
    <property type="entry name" value="Tryp_SPc"/>
    <property type="match status" value="2"/>
</dbReference>
<gene>
    <name evidence="8" type="ORF">OXX778_LOCUS9499</name>
</gene>
<keyword evidence="3 5" id="KW-0720">Serine protease</keyword>
<evidence type="ECO:0000313" key="8">
    <source>
        <dbReference type="EMBL" id="CAF0862194.1"/>
    </source>
</evidence>
<keyword evidence="1 5" id="KW-0645">Protease</keyword>
<dbReference type="Pfam" id="PF00078">
    <property type="entry name" value="RVT_1"/>
    <property type="match status" value="1"/>
</dbReference>
<dbReference type="FunFam" id="2.40.10.10:FF:000118">
    <property type="entry name" value="Chymotrypsinogen A"/>
    <property type="match status" value="1"/>
</dbReference>
<dbReference type="PANTHER" id="PTHR24252">
    <property type="entry name" value="ACROSIN-RELATED"/>
    <property type="match status" value="1"/>
</dbReference>
<dbReference type="Gene3D" id="2.40.10.10">
    <property type="entry name" value="Trypsin-like serine proteases"/>
    <property type="match status" value="2"/>
</dbReference>
<dbReference type="Pfam" id="PF00089">
    <property type="entry name" value="Trypsin"/>
    <property type="match status" value="2"/>
</dbReference>
<reference evidence="8" key="1">
    <citation type="submission" date="2021-02" db="EMBL/GenBank/DDBJ databases">
        <authorList>
            <person name="Nowell W R."/>
        </authorList>
    </citation>
    <scope>NUCLEOTIDE SEQUENCE</scope>
    <source>
        <strain evidence="8">Ploen Becks lab</strain>
    </source>
</reference>
<dbReference type="InterPro" id="IPR000477">
    <property type="entry name" value="RT_dom"/>
</dbReference>
<evidence type="ECO:0000259" key="7">
    <source>
        <dbReference type="PROSITE" id="PS50240"/>
    </source>
</evidence>
<feature type="domain" description="Peptidase S1" evidence="7">
    <location>
        <begin position="318"/>
        <end position="606"/>
    </location>
</feature>